<feature type="transmembrane region" description="Helical" evidence="7">
    <location>
        <begin position="35"/>
        <end position="55"/>
    </location>
</feature>
<feature type="transmembrane region" description="Helical" evidence="7">
    <location>
        <begin position="158"/>
        <end position="178"/>
    </location>
</feature>
<dbReference type="GeneID" id="73379866"/>
<dbReference type="FunFam" id="1.20.1070.10:FF:000160">
    <property type="entry name" value="Related to Opsin-1"/>
    <property type="match status" value="1"/>
</dbReference>
<feature type="transmembrane region" description="Helical" evidence="7">
    <location>
        <begin position="214"/>
        <end position="232"/>
    </location>
</feature>
<evidence type="ECO:0000256" key="7">
    <source>
        <dbReference type="SAM" id="Phobius"/>
    </source>
</evidence>
<dbReference type="PANTHER" id="PTHR28286:SF1">
    <property type="entry name" value="30 KDA HEAT SHOCK PROTEIN-RELATED"/>
    <property type="match status" value="1"/>
</dbReference>
<feature type="transmembrane region" description="Helical" evidence="7">
    <location>
        <begin position="118"/>
        <end position="137"/>
    </location>
</feature>
<dbReference type="EMBL" id="JAHUZD010000072">
    <property type="protein sequence ID" value="KAI3404920.1"/>
    <property type="molecule type" value="Genomic_DNA"/>
</dbReference>
<keyword evidence="5 7" id="KW-0472">Membrane</keyword>
<dbReference type="SUPFAM" id="SSF81321">
    <property type="entry name" value="Family A G protein-coupled receptor-like"/>
    <property type="match status" value="1"/>
</dbReference>
<evidence type="ECO:0000256" key="3">
    <source>
        <dbReference type="ARBA" id="ARBA00022692"/>
    </source>
</evidence>
<keyword evidence="3 7" id="KW-0812">Transmembrane</keyword>
<dbReference type="InterPro" id="IPR001425">
    <property type="entry name" value="Arc/bac/fun_rhodopsins"/>
</dbReference>
<evidence type="ECO:0000256" key="1">
    <source>
        <dbReference type="ARBA" id="ARBA00004141"/>
    </source>
</evidence>
<evidence type="ECO:0000256" key="4">
    <source>
        <dbReference type="ARBA" id="ARBA00022989"/>
    </source>
</evidence>
<evidence type="ECO:0000256" key="5">
    <source>
        <dbReference type="ARBA" id="ARBA00023136"/>
    </source>
</evidence>
<dbReference type="GO" id="GO:0005886">
    <property type="term" value="C:plasma membrane"/>
    <property type="evidence" value="ECO:0007669"/>
    <property type="project" value="TreeGrafter"/>
</dbReference>
<dbReference type="PRINTS" id="PR00251">
    <property type="entry name" value="BACTRLOPSIN"/>
</dbReference>
<dbReference type="GO" id="GO:0005783">
    <property type="term" value="C:endoplasmic reticulum"/>
    <property type="evidence" value="ECO:0007669"/>
    <property type="project" value="TreeGrafter"/>
</dbReference>
<organism evidence="8 9">
    <name type="scientific">Candida oxycetoniae</name>
    <dbReference type="NCBI Taxonomy" id="497107"/>
    <lineage>
        <taxon>Eukaryota</taxon>
        <taxon>Fungi</taxon>
        <taxon>Dikarya</taxon>
        <taxon>Ascomycota</taxon>
        <taxon>Saccharomycotina</taxon>
        <taxon>Pichiomycetes</taxon>
        <taxon>Debaryomycetaceae</taxon>
        <taxon>Candida/Lodderomyces clade</taxon>
        <taxon>Candida</taxon>
    </lineage>
</organism>
<keyword evidence="4 7" id="KW-1133">Transmembrane helix</keyword>
<evidence type="ECO:0008006" key="10">
    <source>
        <dbReference type="Google" id="ProtNLM"/>
    </source>
</evidence>
<proteinExistence type="inferred from homology"/>
<dbReference type="AlphaFoldDB" id="A0AAI9SY92"/>
<accession>A0AAI9SY92</accession>
<dbReference type="RefSeq" id="XP_049180665.1">
    <property type="nucleotide sequence ID" value="XM_049323458.1"/>
</dbReference>
<comment type="subcellular location">
    <subcellularLocation>
        <location evidence="1">Membrane</location>
        <topology evidence="1">Multi-pass membrane protein</topology>
    </subcellularLocation>
</comment>
<feature type="transmembrane region" description="Helical" evidence="7">
    <location>
        <begin position="252"/>
        <end position="274"/>
    </location>
</feature>
<dbReference type="SMART" id="SM01021">
    <property type="entry name" value="Bac_rhodopsin"/>
    <property type="match status" value="1"/>
</dbReference>
<evidence type="ECO:0000313" key="9">
    <source>
        <dbReference type="Proteomes" id="UP001202479"/>
    </source>
</evidence>
<gene>
    <name evidence="8" type="ORF">KGF56_002249</name>
</gene>
<keyword evidence="9" id="KW-1185">Reference proteome</keyword>
<comment type="similarity">
    <text evidence="2">Belongs to the archaeal/bacterial/fungal opsin family.</text>
</comment>
<feature type="transmembrane region" description="Helical" evidence="7">
    <location>
        <begin position="184"/>
        <end position="202"/>
    </location>
</feature>
<feature type="transmembrane region" description="Helical" evidence="7">
    <location>
        <begin position="67"/>
        <end position="86"/>
    </location>
</feature>
<evidence type="ECO:0000256" key="6">
    <source>
        <dbReference type="SAM" id="MobiDB-lite"/>
    </source>
</evidence>
<evidence type="ECO:0000256" key="2">
    <source>
        <dbReference type="ARBA" id="ARBA00008130"/>
    </source>
</evidence>
<reference evidence="8" key="1">
    <citation type="journal article" date="2022" name="DNA Res.">
        <title>Genome analysis of five recently described species of the CUG-Ser clade uncovers Candida theae as a new hybrid lineage with pathogenic potential in the Candida parapsilosis species complex.</title>
        <authorList>
            <person name="Mixao V."/>
            <person name="Del Olmo V."/>
            <person name="Hegedusova E."/>
            <person name="Saus E."/>
            <person name="Pryszcz L."/>
            <person name="Cillingova A."/>
            <person name="Nosek J."/>
            <person name="Gabaldon T."/>
        </authorList>
    </citation>
    <scope>NUCLEOTIDE SEQUENCE</scope>
    <source>
        <strain evidence="8">CBS 10844</strain>
    </source>
</reference>
<dbReference type="Gene3D" id="1.20.1070.10">
    <property type="entry name" value="Rhodopsin 7-helix transmembrane proteins"/>
    <property type="match status" value="1"/>
</dbReference>
<feature type="region of interest" description="Disordered" evidence="6">
    <location>
        <begin position="300"/>
        <end position="327"/>
    </location>
</feature>
<sequence>MGVLDIYKRAGNQAVELNPPMAGMDIHITEHGSDWLWAAFSLFAFFAVTHCIAYAITSYKTNGLKKVLLAIPIFINVVMSVAYFTYASNLGYGMQVAEFKHVSTDQGLYTRQIFYAKFIGWFLSWPFVLTLFGIITHTTLADDQADLIKRALEVISSIFVRFIATEVYVLGLLIGILIHSTYKWGYFTFAVVAQLFTMYLICVDLHRSFRSANYSLPGNLLIIFEIVVWILYPVCWGLSEGGNVIQPDSEAVFYGILDLITFGILPIILTWLAIAQVDEQYFAKIWAFYVNGAESDPLNEKVGTTPRHSGDTAVPPSGVPEEATTEV</sequence>
<dbReference type="PANTHER" id="PTHR28286">
    <property type="match status" value="1"/>
</dbReference>
<name>A0AAI9SY92_9ASCO</name>
<dbReference type="CDD" id="cd15239">
    <property type="entry name" value="7tm_YRO2_fungal-like"/>
    <property type="match status" value="1"/>
</dbReference>
<evidence type="ECO:0000313" key="8">
    <source>
        <dbReference type="EMBL" id="KAI3404920.1"/>
    </source>
</evidence>
<dbReference type="Proteomes" id="UP001202479">
    <property type="component" value="Unassembled WGS sequence"/>
</dbReference>
<protein>
    <recommendedName>
        <fullName evidence="10">30 kDa heat shock protein</fullName>
    </recommendedName>
</protein>
<comment type="caution">
    <text evidence="8">The sequence shown here is derived from an EMBL/GenBank/DDBJ whole genome shotgun (WGS) entry which is preliminary data.</text>
</comment>
<dbReference type="InterPro" id="IPR043476">
    <property type="entry name" value="Yro2-like_7TM"/>
</dbReference>